<sequence length="315" mass="33332">MIDIRRVGVLRMIGQHGGVTAAAHALHLTPSAVSQQVRQLSRELGVPLLEPAGRGVVLTAAAGVLVRHADQLAADWERVVTEISQYADDQSGELRLCGFPTAIVSLLAPAAALLRARYPEMAVRVDEAELAEGYDLVLAGDADLAVVVPTPDAPAGVEDAKFDLARLLDEMQDLLLPADHPLAGRDNVELAEAADERWIVGNPARSHQQQLVLVACAAAGFTPDIAHTVTDWTAVAALVGRGLGVSLIPRMTHLPAQDAVARIPLRGTHAPRRRILTCVRRGSARQPAIERGLAALREVAGAGELHGRSATVVPN</sequence>
<gene>
    <name evidence="6" type="ORF">Athai_33320</name>
</gene>
<keyword evidence="3" id="KW-0238">DNA-binding</keyword>
<dbReference type="RefSeq" id="WP_203962297.1">
    <property type="nucleotide sequence ID" value="NZ_AP023355.1"/>
</dbReference>
<dbReference type="InterPro" id="IPR000847">
    <property type="entry name" value="LysR_HTH_N"/>
</dbReference>
<dbReference type="InterPro" id="IPR036388">
    <property type="entry name" value="WH-like_DNA-bd_sf"/>
</dbReference>
<keyword evidence="4" id="KW-0804">Transcription</keyword>
<accession>A0A7R7DQ36</accession>
<evidence type="ECO:0000313" key="6">
    <source>
        <dbReference type="EMBL" id="BCJ35829.1"/>
    </source>
</evidence>
<dbReference type="AlphaFoldDB" id="A0A7R7DQ36"/>
<dbReference type="PANTHER" id="PTHR30346:SF29">
    <property type="entry name" value="LYSR SUBSTRATE-BINDING"/>
    <property type="match status" value="1"/>
</dbReference>
<evidence type="ECO:0000259" key="5">
    <source>
        <dbReference type="PROSITE" id="PS50931"/>
    </source>
</evidence>
<dbReference type="GO" id="GO:0003700">
    <property type="term" value="F:DNA-binding transcription factor activity"/>
    <property type="evidence" value="ECO:0007669"/>
    <property type="project" value="InterPro"/>
</dbReference>
<dbReference type="Pfam" id="PF00126">
    <property type="entry name" value="HTH_1"/>
    <property type="match status" value="1"/>
</dbReference>
<dbReference type="Pfam" id="PF03466">
    <property type="entry name" value="LysR_substrate"/>
    <property type="match status" value="1"/>
</dbReference>
<feature type="domain" description="HTH lysR-type" evidence="5">
    <location>
        <begin position="2"/>
        <end position="59"/>
    </location>
</feature>
<name>A0A7R7DQ36_9ACTN</name>
<evidence type="ECO:0000256" key="1">
    <source>
        <dbReference type="ARBA" id="ARBA00009437"/>
    </source>
</evidence>
<dbReference type="GO" id="GO:0032993">
    <property type="term" value="C:protein-DNA complex"/>
    <property type="evidence" value="ECO:0007669"/>
    <property type="project" value="TreeGrafter"/>
</dbReference>
<dbReference type="Gene3D" id="3.40.190.10">
    <property type="entry name" value="Periplasmic binding protein-like II"/>
    <property type="match status" value="2"/>
</dbReference>
<dbReference type="PROSITE" id="PS50931">
    <property type="entry name" value="HTH_LYSR"/>
    <property type="match status" value="1"/>
</dbReference>
<dbReference type="GO" id="GO:0003677">
    <property type="term" value="F:DNA binding"/>
    <property type="evidence" value="ECO:0007669"/>
    <property type="project" value="UniProtKB-KW"/>
</dbReference>
<evidence type="ECO:0000256" key="3">
    <source>
        <dbReference type="ARBA" id="ARBA00023125"/>
    </source>
</evidence>
<dbReference type="InterPro" id="IPR005119">
    <property type="entry name" value="LysR_subst-bd"/>
</dbReference>
<dbReference type="Gene3D" id="1.10.10.10">
    <property type="entry name" value="Winged helix-like DNA-binding domain superfamily/Winged helix DNA-binding domain"/>
    <property type="match status" value="1"/>
</dbReference>
<dbReference type="KEGG" id="atl:Athai_33320"/>
<evidence type="ECO:0000256" key="2">
    <source>
        <dbReference type="ARBA" id="ARBA00023015"/>
    </source>
</evidence>
<comment type="similarity">
    <text evidence="1">Belongs to the LysR transcriptional regulatory family.</text>
</comment>
<reference evidence="6 7" key="1">
    <citation type="submission" date="2020-08" db="EMBL/GenBank/DDBJ databases">
        <title>Whole genome shotgun sequence of Actinocatenispora thailandica NBRC 105041.</title>
        <authorList>
            <person name="Komaki H."/>
            <person name="Tamura T."/>
        </authorList>
    </citation>
    <scope>NUCLEOTIDE SEQUENCE [LARGE SCALE GENOMIC DNA]</scope>
    <source>
        <strain evidence="6 7">NBRC 105041</strain>
    </source>
</reference>
<evidence type="ECO:0000256" key="4">
    <source>
        <dbReference type="ARBA" id="ARBA00023163"/>
    </source>
</evidence>
<dbReference type="SUPFAM" id="SSF46785">
    <property type="entry name" value="Winged helix' DNA-binding domain"/>
    <property type="match status" value="1"/>
</dbReference>
<dbReference type="EMBL" id="AP023355">
    <property type="protein sequence ID" value="BCJ35829.1"/>
    <property type="molecule type" value="Genomic_DNA"/>
</dbReference>
<dbReference type="PANTHER" id="PTHR30346">
    <property type="entry name" value="TRANSCRIPTIONAL DUAL REGULATOR HCAR-RELATED"/>
    <property type="match status" value="1"/>
</dbReference>
<proteinExistence type="inferred from homology"/>
<keyword evidence="2" id="KW-0805">Transcription regulation</keyword>
<keyword evidence="7" id="KW-1185">Reference proteome</keyword>
<protein>
    <submittedName>
        <fullName evidence="6">LysR family transcriptional regulator</fullName>
    </submittedName>
</protein>
<dbReference type="SUPFAM" id="SSF53850">
    <property type="entry name" value="Periplasmic binding protein-like II"/>
    <property type="match status" value="1"/>
</dbReference>
<dbReference type="CDD" id="cd08423">
    <property type="entry name" value="PBP2_LTTR_like_6"/>
    <property type="match status" value="1"/>
</dbReference>
<dbReference type="InterPro" id="IPR036390">
    <property type="entry name" value="WH_DNA-bd_sf"/>
</dbReference>
<dbReference type="Proteomes" id="UP000611640">
    <property type="component" value="Chromosome"/>
</dbReference>
<evidence type="ECO:0000313" key="7">
    <source>
        <dbReference type="Proteomes" id="UP000611640"/>
    </source>
</evidence>
<organism evidence="6 7">
    <name type="scientific">Actinocatenispora thailandica</name>
    <dbReference type="NCBI Taxonomy" id="227318"/>
    <lineage>
        <taxon>Bacteria</taxon>
        <taxon>Bacillati</taxon>
        <taxon>Actinomycetota</taxon>
        <taxon>Actinomycetes</taxon>
        <taxon>Micromonosporales</taxon>
        <taxon>Micromonosporaceae</taxon>
        <taxon>Actinocatenispora</taxon>
    </lineage>
</organism>